<feature type="domain" description="C2H2-type" evidence="1">
    <location>
        <begin position="440"/>
        <end position="463"/>
    </location>
</feature>
<dbReference type="SMART" id="SM00355">
    <property type="entry name" value="ZnF_C2H2"/>
    <property type="match status" value="3"/>
</dbReference>
<proteinExistence type="predicted"/>
<reference evidence="2" key="1">
    <citation type="submission" date="2023-10" db="EMBL/GenBank/DDBJ databases">
        <title>Genome assembly of Pristionchus species.</title>
        <authorList>
            <person name="Yoshida K."/>
            <person name="Sommer R.J."/>
        </authorList>
    </citation>
    <scope>NUCLEOTIDE SEQUENCE</scope>
    <source>
        <strain evidence="2">RS0144</strain>
    </source>
</reference>
<accession>A0AAV5UKM5</accession>
<evidence type="ECO:0000313" key="2">
    <source>
        <dbReference type="EMBL" id="GMT07127.1"/>
    </source>
</evidence>
<dbReference type="EMBL" id="BTSX01000006">
    <property type="protein sequence ID" value="GMT07127.1"/>
    <property type="molecule type" value="Genomic_DNA"/>
</dbReference>
<sequence length="566" mass="64156">VMDNPKHLRAMRGKFKELRKDLEASMRLCKTSGDQYHRGMFSITQLLHQALESIEYRRQFNATVSLNATFNALDNYETPTQPQEVVFLKFARSFTIFMDTLNGFCTISKVLEMSDPGKSLSPFINMPRPKVSTNMRGLRAEIPLKRARLCPVPHDVANMPLLGIPRQVRPNSWTTVPASAVHRFPFEPPVEIKQEEDLFDETLSFSTPIDTQGRISEGHIKTEEEDDLEATPQTQCTVHVRESMPILQDQLRTEGIAGSSKRSIMNHGSHKIFTNNATKPVNYEDVFLLNYPDKTPAQIKDELVKEEPLEPPIADVVKIGAGPSTSRPHDELIELTDEPGSAQLIPTLFEKQQLFGEVPVHKMIKCPVCHEEKANSLIDAHIKYYHKDDYLKWTTKCPESECDFRSVHTGIVNVHKNGVHTDVYYKWRFDQKQFRIPAKTRCPYCAYEVPNLVEFVSHMESAHRRMCSYDMRILKCFACSYTVSHCHQMFIHWLKRGGMCDAVAGRGGCKFDLGAAQKAIKEDKLRLKAEKQAASAAVAAAIGPTPTYVTKTRVSGNRCSLNLTDL</sequence>
<keyword evidence="3" id="KW-1185">Reference proteome</keyword>
<evidence type="ECO:0000259" key="1">
    <source>
        <dbReference type="SMART" id="SM00355"/>
    </source>
</evidence>
<name>A0AAV5UKM5_9BILA</name>
<protein>
    <recommendedName>
        <fullName evidence="1">C2H2-type domain-containing protein</fullName>
    </recommendedName>
</protein>
<feature type="domain" description="C2H2-type" evidence="1">
    <location>
        <begin position="395"/>
        <end position="420"/>
    </location>
</feature>
<gene>
    <name evidence="2" type="ORF">PENTCL1PPCAC_29301</name>
</gene>
<feature type="domain" description="C2H2-type" evidence="1">
    <location>
        <begin position="364"/>
        <end position="386"/>
    </location>
</feature>
<comment type="caution">
    <text evidence="2">The sequence shown here is derived from an EMBL/GenBank/DDBJ whole genome shotgun (WGS) entry which is preliminary data.</text>
</comment>
<evidence type="ECO:0000313" key="3">
    <source>
        <dbReference type="Proteomes" id="UP001432027"/>
    </source>
</evidence>
<dbReference type="Proteomes" id="UP001432027">
    <property type="component" value="Unassembled WGS sequence"/>
</dbReference>
<organism evidence="2 3">
    <name type="scientific">Pristionchus entomophagus</name>
    <dbReference type="NCBI Taxonomy" id="358040"/>
    <lineage>
        <taxon>Eukaryota</taxon>
        <taxon>Metazoa</taxon>
        <taxon>Ecdysozoa</taxon>
        <taxon>Nematoda</taxon>
        <taxon>Chromadorea</taxon>
        <taxon>Rhabditida</taxon>
        <taxon>Rhabditina</taxon>
        <taxon>Diplogasteromorpha</taxon>
        <taxon>Diplogasteroidea</taxon>
        <taxon>Neodiplogasteridae</taxon>
        <taxon>Pristionchus</taxon>
    </lineage>
</organism>
<dbReference type="AlphaFoldDB" id="A0AAV5UKM5"/>
<dbReference type="InterPro" id="IPR013087">
    <property type="entry name" value="Znf_C2H2_type"/>
</dbReference>
<feature type="non-terminal residue" evidence="2">
    <location>
        <position position="1"/>
    </location>
</feature>